<dbReference type="Gene3D" id="3.30.70.1730">
    <property type="match status" value="1"/>
</dbReference>
<reference evidence="3" key="1">
    <citation type="submission" date="2021-06" db="EMBL/GenBank/DDBJ databases">
        <authorList>
            <person name="Kallberg Y."/>
            <person name="Tangrot J."/>
            <person name="Rosling A."/>
        </authorList>
    </citation>
    <scope>NUCLEOTIDE SEQUENCE</scope>
    <source>
        <strain evidence="3">CL551</strain>
    </source>
</reference>
<dbReference type="GO" id="GO:0030687">
    <property type="term" value="C:preribosome, large subunit precursor"/>
    <property type="evidence" value="ECO:0007669"/>
    <property type="project" value="TreeGrafter"/>
</dbReference>
<dbReference type="InterPro" id="IPR043141">
    <property type="entry name" value="Ribosomal_uL10-like_sf"/>
</dbReference>
<organism evidence="3 4">
    <name type="scientific">Acaulospora morrowiae</name>
    <dbReference type="NCBI Taxonomy" id="94023"/>
    <lineage>
        <taxon>Eukaryota</taxon>
        <taxon>Fungi</taxon>
        <taxon>Fungi incertae sedis</taxon>
        <taxon>Mucoromycota</taxon>
        <taxon>Glomeromycotina</taxon>
        <taxon>Glomeromycetes</taxon>
        <taxon>Diversisporales</taxon>
        <taxon>Acaulosporaceae</taxon>
        <taxon>Acaulospora</taxon>
    </lineage>
</organism>
<feature type="domain" description="Large ribosomal subunit protein uL10-like insertion" evidence="2">
    <location>
        <begin position="116"/>
        <end position="193"/>
    </location>
</feature>
<evidence type="ECO:0000313" key="4">
    <source>
        <dbReference type="Proteomes" id="UP000789342"/>
    </source>
</evidence>
<dbReference type="GO" id="GO:0042273">
    <property type="term" value="P:ribosomal large subunit biogenesis"/>
    <property type="evidence" value="ECO:0007669"/>
    <property type="project" value="TreeGrafter"/>
</dbReference>
<dbReference type="PANTHER" id="PTHR45841">
    <property type="entry name" value="MRNA TURNOVER PROTEIN 4 MRTO4"/>
    <property type="match status" value="1"/>
</dbReference>
<keyword evidence="4" id="KW-1185">Reference proteome</keyword>
<accession>A0A9N9GPF0</accession>
<comment type="similarity">
    <text evidence="1">Belongs to the universal ribosomal protein uL10 family.</text>
</comment>
<dbReference type="AlphaFoldDB" id="A0A9N9GPF0"/>
<dbReference type="Gene3D" id="3.90.105.20">
    <property type="match status" value="1"/>
</dbReference>
<dbReference type="Pfam" id="PF17777">
    <property type="entry name" value="RL10P_insert"/>
    <property type="match status" value="1"/>
</dbReference>
<dbReference type="InterPro" id="IPR040637">
    <property type="entry name" value="Ribosomal_uL10-like_insert"/>
</dbReference>
<dbReference type="OrthoDB" id="10262308at2759"/>
<proteinExistence type="inferred from homology"/>
<gene>
    <name evidence="3" type="ORF">AMORRO_LOCUS8633</name>
</gene>
<dbReference type="InterPro" id="IPR043164">
    <property type="entry name" value="Ribosomal_uL10-like_insert_sf"/>
</dbReference>
<dbReference type="InterPro" id="IPR051742">
    <property type="entry name" value="Ribosome_Assembly_uL10"/>
</dbReference>
<name>A0A9N9GPF0_9GLOM</name>
<dbReference type="EMBL" id="CAJVPV010007544">
    <property type="protein sequence ID" value="CAG8620362.1"/>
    <property type="molecule type" value="Genomic_DNA"/>
</dbReference>
<protein>
    <submittedName>
        <fullName evidence="3">15972_t:CDS:1</fullName>
    </submittedName>
</protein>
<dbReference type="PANTHER" id="PTHR45841:SF1">
    <property type="entry name" value="MRNA TURNOVER PROTEIN 4 HOMOLOG"/>
    <property type="match status" value="1"/>
</dbReference>
<sequence length="217" mass="24834">MPKSKKKRIVPLTVVKKKKHENKSIAIQKIQDAVRQFNYIWRIETREMRNPFLQQVRVDWATTGRKALGEDNSSECEENLSEFTKVIENEAGILCTNESVETVKEYLTNFIRKDFARTGSIINETVTIPAGLVKYCGDIDGQPVPHILNAMLNKLGLPSVVDNQMVIMPTEFTICRSGDKLSEEQSHLLKQLGYQLSEFKLVGTHYYDKLKKETITL</sequence>
<dbReference type="GO" id="GO:0003723">
    <property type="term" value="F:RNA binding"/>
    <property type="evidence" value="ECO:0007669"/>
    <property type="project" value="TreeGrafter"/>
</dbReference>
<evidence type="ECO:0000259" key="2">
    <source>
        <dbReference type="Pfam" id="PF17777"/>
    </source>
</evidence>
<dbReference type="GO" id="GO:0006364">
    <property type="term" value="P:rRNA processing"/>
    <property type="evidence" value="ECO:0007669"/>
    <property type="project" value="TreeGrafter"/>
</dbReference>
<dbReference type="GO" id="GO:0005730">
    <property type="term" value="C:nucleolus"/>
    <property type="evidence" value="ECO:0007669"/>
    <property type="project" value="TreeGrafter"/>
</dbReference>
<evidence type="ECO:0000313" key="3">
    <source>
        <dbReference type="EMBL" id="CAG8620362.1"/>
    </source>
</evidence>
<dbReference type="Proteomes" id="UP000789342">
    <property type="component" value="Unassembled WGS sequence"/>
</dbReference>
<comment type="caution">
    <text evidence="3">The sequence shown here is derived from an EMBL/GenBank/DDBJ whole genome shotgun (WGS) entry which is preliminary data.</text>
</comment>
<evidence type="ECO:0000256" key="1">
    <source>
        <dbReference type="ARBA" id="ARBA00008889"/>
    </source>
</evidence>
<dbReference type="GO" id="GO:0000956">
    <property type="term" value="P:nuclear-transcribed mRNA catabolic process"/>
    <property type="evidence" value="ECO:0007669"/>
    <property type="project" value="TreeGrafter"/>
</dbReference>